<dbReference type="Pfam" id="PF00111">
    <property type="entry name" value="Fer2"/>
    <property type="match status" value="1"/>
</dbReference>
<dbReference type="Gene3D" id="3.10.20.30">
    <property type="match status" value="1"/>
</dbReference>
<gene>
    <name evidence="7" type="primary">iorA_1</name>
    <name evidence="7" type="ORF">RUA4292_00189</name>
</gene>
<protein>
    <submittedName>
        <fullName evidence="7">Isoquinoline 1-oxidoreductase subunit alpha</fullName>
        <ecNumber evidence="7">1.3.99.16</ecNumber>
    </submittedName>
</protein>
<dbReference type="GO" id="GO:0047121">
    <property type="term" value="F:isoquinoline 1-oxidoreductase activity"/>
    <property type="evidence" value="ECO:0007669"/>
    <property type="project" value="UniProtKB-EC"/>
</dbReference>
<dbReference type="GO" id="GO:0046872">
    <property type="term" value="F:metal ion binding"/>
    <property type="evidence" value="ECO:0007669"/>
    <property type="project" value="UniProtKB-KW"/>
</dbReference>
<dbReference type="CDD" id="cd00207">
    <property type="entry name" value="fer2"/>
    <property type="match status" value="1"/>
</dbReference>
<keyword evidence="3 7" id="KW-0560">Oxidoreductase</keyword>
<dbReference type="InterPro" id="IPR036884">
    <property type="entry name" value="2Fe-2S-bd_dom_sf"/>
</dbReference>
<dbReference type="SUPFAM" id="SSF47741">
    <property type="entry name" value="CO dehydrogenase ISP C-domain like"/>
    <property type="match status" value="1"/>
</dbReference>
<dbReference type="EMBL" id="CYPU01000006">
    <property type="protein sequence ID" value="CUH46025.1"/>
    <property type="molecule type" value="Genomic_DNA"/>
</dbReference>
<reference evidence="7 8" key="1">
    <citation type="submission" date="2015-09" db="EMBL/GenBank/DDBJ databases">
        <authorList>
            <consortium name="Swine Surveillance"/>
        </authorList>
    </citation>
    <scope>NUCLEOTIDE SEQUENCE [LARGE SCALE GENOMIC DNA]</scope>
    <source>
        <strain evidence="7 8">CECT 4292</strain>
    </source>
</reference>
<dbReference type="GeneID" id="55491516"/>
<proteinExistence type="predicted"/>
<dbReference type="SUPFAM" id="SSF54292">
    <property type="entry name" value="2Fe-2S ferredoxin-like"/>
    <property type="match status" value="1"/>
</dbReference>
<dbReference type="STRING" id="81569.RUM4293_03030"/>
<keyword evidence="1" id="KW-0001">2Fe-2S</keyword>
<dbReference type="InterPro" id="IPR051452">
    <property type="entry name" value="Diverse_Oxidoreductases"/>
</dbReference>
<name>A0A0P1EBE2_9RHOB</name>
<evidence type="ECO:0000256" key="3">
    <source>
        <dbReference type="ARBA" id="ARBA00023002"/>
    </source>
</evidence>
<dbReference type="InterPro" id="IPR036010">
    <property type="entry name" value="2Fe-2S_ferredoxin-like_sf"/>
</dbReference>
<evidence type="ECO:0000256" key="4">
    <source>
        <dbReference type="ARBA" id="ARBA00023004"/>
    </source>
</evidence>
<sequence>MALTLKLNGETHTVDAEPGTPLLWVIRDELKLTGTKFGCGVASCGACTVHLNGEPVRSCQTYIEDVEDAEITTIEEVGDDKIGAAIQQAWIELDVVQCGYCQSGQVMSAVGLLSENPKPSVEEIDDYMHGNACRCATYQRIRAGIQRASEILEA</sequence>
<evidence type="ECO:0000256" key="2">
    <source>
        <dbReference type="ARBA" id="ARBA00022723"/>
    </source>
</evidence>
<dbReference type="InterPro" id="IPR002888">
    <property type="entry name" value="2Fe-2S-bd"/>
</dbReference>
<dbReference type="GO" id="GO:0051537">
    <property type="term" value="F:2 iron, 2 sulfur cluster binding"/>
    <property type="evidence" value="ECO:0007669"/>
    <property type="project" value="UniProtKB-KW"/>
</dbReference>
<dbReference type="Gene3D" id="1.10.150.120">
    <property type="entry name" value="[2Fe-2S]-binding domain"/>
    <property type="match status" value="1"/>
</dbReference>
<dbReference type="Pfam" id="PF01799">
    <property type="entry name" value="Fer2_2"/>
    <property type="match status" value="1"/>
</dbReference>
<organism evidence="7 8">
    <name type="scientific">Ruegeria atlantica</name>
    <dbReference type="NCBI Taxonomy" id="81569"/>
    <lineage>
        <taxon>Bacteria</taxon>
        <taxon>Pseudomonadati</taxon>
        <taxon>Pseudomonadota</taxon>
        <taxon>Alphaproteobacteria</taxon>
        <taxon>Rhodobacterales</taxon>
        <taxon>Roseobacteraceae</taxon>
        <taxon>Ruegeria</taxon>
    </lineage>
</organism>
<keyword evidence="4" id="KW-0408">Iron</keyword>
<dbReference type="RefSeq" id="WP_058275899.1">
    <property type="nucleotide sequence ID" value="NZ_CYPU01000006.1"/>
</dbReference>
<evidence type="ECO:0000313" key="7">
    <source>
        <dbReference type="EMBL" id="CUH46025.1"/>
    </source>
</evidence>
<dbReference type="InterPro" id="IPR006058">
    <property type="entry name" value="2Fe2S_fd_BS"/>
</dbReference>
<dbReference type="OrthoDB" id="9792018at2"/>
<dbReference type="FunFam" id="3.10.20.30:FF:000020">
    <property type="entry name" value="Xanthine dehydrogenase iron-sulfur subunit"/>
    <property type="match status" value="1"/>
</dbReference>
<dbReference type="Proteomes" id="UP000050783">
    <property type="component" value="Unassembled WGS sequence"/>
</dbReference>
<dbReference type="PANTHER" id="PTHR44379:SF2">
    <property type="entry name" value="BLR6218 PROTEIN"/>
    <property type="match status" value="1"/>
</dbReference>
<dbReference type="PROSITE" id="PS00197">
    <property type="entry name" value="2FE2S_FER_1"/>
    <property type="match status" value="1"/>
</dbReference>
<dbReference type="InterPro" id="IPR001041">
    <property type="entry name" value="2Fe-2S_ferredoxin-type"/>
</dbReference>
<dbReference type="EC" id="1.3.99.16" evidence="7"/>
<evidence type="ECO:0000259" key="6">
    <source>
        <dbReference type="PROSITE" id="PS51085"/>
    </source>
</evidence>
<dbReference type="AlphaFoldDB" id="A0A0P1EBE2"/>
<keyword evidence="2" id="KW-0479">Metal-binding</keyword>
<accession>A0A0P1EBE2</accession>
<feature type="domain" description="2Fe-2S ferredoxin-type" evidence="6">
    <location>
        <begin position="1"/>
        <end position="77"/>
    </location>
</feature>
<dbReference type="PANTHER" id="PTHR44379">
    <property type="entry name" value="OXIDOREDUCTASE WITH IRON-SULFUR SUBUNIT"/>
    <property type="match status" value="1"/>
</dbReference>
<evidence type="ECO:0000256" key="1">
    <source>
        <dbReference type="ARBA" id="ARBA00022714"/>
    </source>
</evidence>
<dbReference type="InterPro" id="IPR012675">
    <property type="entry name" value="Beta-grasp_dom_sf"/>
</dbReference>
<dbReference type="PROSITE" id="PS51085">
    <property type="entry name" value="2FE2S_FER_2"/>
    <property type="match status" value="1"/>
</dbReference>
<keyword evidence="5" id="KW-0411">Iron-sulfur</keyword>
<evidence type="ECO:0000256" key="5">
    <source>
        <dbReference type="ARBA" id="ARBA00023014"/>
    </source>
</evidence>
<evidence type="ECO:0000313" key="8">
    <source>
        <dbReference type="Proteomes" id="UP000050783"/>
    </source>
</evidence>